<dbReference type="InterPro" id="IPR029063">
    <property type="entry name" value="SAM-dependent_MTases_sf"/>
</dbReference>
<keyword evidence="2" id="KW-0808">Transferase</keyword>
<dbReference type="EMBL" id="JBHRYJ010000006">
    <property type="protein sequence ID" value="MFC3677876.1"/>
    <property type="molecule type" value="Genomic_DNA"/>
</dbReference>
<dbReference type="Gene3D" id="3.40.50.12710">
    <property type="match status" value="1"/>
</dbReference>
<dbReference type="PANTHER" id="PTHR12049">
    <property type="entry name" value="PROTEIN ARGININE METHYLTRANSFERASE NDUFAF7, MITOCHONDRIAL"/>
    <property type="match status" value="1"/>
</dbReference>
<keyword evidence="1 3" id="KW-0489">Methyltransferase</keyword>
<evidence type="ECO:0000256" key="2">
    <source>
        <dbReference type="ARBA" id="ARBA00022679"/>
    </source>
</evidence>
<dbReference type="PANTHER" id="PTHR12049:SF7">
    <property type="entry name" value="PROTEIN ARGININE METHYLTRANSFERASE NDUFAF7, MITOCHONDRIAL"/>
    <property type="match status" value="1"/>
</dbReference>
<name>A0ABV7VK26_9PROT</name>
<proteinExistence type="predicted"/>
<evidence type="ECO:0000256" key="1">
    <source>
        <dbReference type="ARBA" id="ARBA00022603"/>
    </source>
</evidence>
<protein>
    <submittedName>
        <fullName evidence="3">Class I SAM-dependent methyltransferase</fullName>
    </submittedName>
</protein>
<dbReference type="GO" id="GO:0032259">
    <property type="term" value="P:methylation"/>
    <property type="evidence" value="ECO:0007669"/>
    <property type="project" value="UniProtKB-KW"/>
</dbReference>
<gene>
    <name evidence="3" type="ORF">ACFOOQ_20150</name>
</gene>
<reference evidence="4" key="1">
    <citation type="journal article" date="2019" name="Int. J. Syst. Evol. Microbiol.">
        <title>The Global Catalogue of Microorganisms (GCM) 10K type strain sequencing project: providing services to taxonomists for standard genome sequencing and annotation.</title>
        <authorList>
            <consortium name="The Broad Institute Genomics Platform"/>
            <consortium name="The Broad Institute Genome Sequencing Center for Infectious Disease"/>
            <person name="Wu L."/>
            <person name="Ma J."/>
        </authorList>
    </citation>
    <scope>NUCLEOTIDE SEQUENCE [LARGE SCALE GENOMIC DNA]</scope>
    <source>
        <strain evidence="4">KCTC 42182</strain>
    </source>
</reference>
<evidence type="ECO:0000313" key="3">
    <source>
        <dbReference type="EMBL" id="MFC3677876.1"/>
    </source>
</evidence>
<dbReference type="Proteomes" id="UP001595711">
    <property type="component" value="Unassembled WGS sequence"/>
</dbReference>
<accession>A0ABV7VK26</accession>
<sequence length="376" mass="40324">MGKPPVARVDAPLLPLLRQRIAAEGPITVAAFMADCLLHPEHGYYRTREAIGLGGDFTTAPEISQMFGELLGLWAADIWQKLGAPARCYLVELGPGRGTLMRDALRAARALPAFRAAVQPLLVEASERLRGVQREALADEAIAWHDDVAGLPKDAPLIVLANEFLDALPVRQFQRGDDDGWHERRVGLADDGQTLRFVLDPRSLPFEDLLPPELRDAPHGVIVESSPAVRAVTGEVAARLRDQGGAALFVDYGYDKPGFGETLQAVFRHAYTDPFAEPGMADLTAHVDFVSVDRAARHAGATVHGPRGQGAFLQALGIAMRAEKLKAHAAPGKGADIDRDLHRLTAPEEMGTLFKVLALTPAASPSSAGFVPAGFA</sequence>
<dbReference type="SUPFAM" id="SSF53335">
    <property type="entry name" value="S-adenosyl-L-methionine-dependent methyltransferases"/>
    <property type="match status" value="1"/>
</dbReference>
<keyword evidence="4" id="KW-1185">Reference proteome</keyword>
<dbReference type="InterPro" id="IPR003788">
    <property type="entry name" value="NDUFAF7"/>
</dbReference>
<comment type="caution">
    <text evidence="3">The sequence shown here is derived from an EMBL/GenBank/DDBJ whole genome shotgun (WGS) entry which is preliminary data.</text>
</comment>
<dbReference type="Pfam" id="PF02636">
    <property type="entry name" value="Methyltransf_28"/>
    <property type="match status" value="1"/>
</dbReference>
<dbReference type="RefSeq" id="WP_379729487.1">
    <property type="nucleotide sequence ID" value="NZ_JBHRYJ010000006.1"/>
</dbReference>
<organism evidence="3 4">
    <name type="scientific">Ferrovibrio xuzhouensis</name>
    <dbReference type="NCBI Taxonomy" id="1576914"/>
    <lineage>
        <taxon>Bacteria</taxon>
        <taxon>Pseudomonadati</taxon>
        <taxon>Pseudomonadota</taxon>
        <taxon>Alphaproteobacteria</taxon>
        <taxon>Rhodospirillales</taxon>
        <taxon>Rhodospirillaceae</taxon>
        <taxon>Ferrovibrio</taxon>
    </lineage>
</organism>
<evidence type="ECO:0000313" key="4">
    <source>
        <dbReference type="Proteomes" id="UP001595711"/>
    </source>
</evidence>
<dbReference type="InterPro" id="IPR038375">
    <property type="entry name" value="NDUFAF7_sf"/>
</dbReference>
<dbReference type="GO" id="GO:0008168">
    <property type="term" value="F:methyltransferase activity"/>
    <property type="evidence" value="ECO:0007669"/>
    <property type="project" value="UniProtKB-KW"/>
</dbReference>